<organism evidence="3 4">
    <name type="scientific">Halosimplex pelagicum</name>
    <dbReference type="NCBI Taxonomy" id="869886"/>
    <lineage>
        <taxon>Archaea</taxon>
        <taxon>Methanobacteriati</taxon>
        <taxon>Methanobacteriota</taxon>
        <taxon>Stenosarchaea group</taxon>
        <taxon>Halobacteria</taxon>
        <taxon>Halobacteriales</taxon>
        <taxon>Haloarculaceae</taxon>
        <taxon>Halosimplex</taxon>
    </lineage>
</organism>
<dbReference type="Pfam" id="PF07687">
    <property type="entry name" value="M20_dimer"/>
    <property type="match status" value="1"/>
</dbReference>
<evidence type="ECO:0000259" key="2">
    <source>
        <dbReference type="Pfam" id="PF07687"/>
    </source>
</evidence>
<dbReference type="PANTHER" id="PTHR32494:SF5">
    <property type="entry name" value="ALLANTOATE AMIDOHYDROLASE"/>
    <property type="match status" value="1"/>
</dbReference>
<reference evidence="3 4" key="1">
    <citation type="submission" date="2020-07" db="EMBL/GenBank/DDBJ databases">
        <title>Halosimplex litoreum sp. nov. and Halosimplex rubrum sp. nov., isolated from different salt environments.</title>
        <authorList>
            <person name="Cui H."/>
        </authorList>
    </citation>
    <scope>NUCLEOTIDE SEQUENCE [LARGE SCALE GENOMIC DNA]</scope>
    <source>
        <strain evidence="3 4">R2</strain>
    </source>
</reference>
<dbReference type="RefSeq" id="WP_179919605.1">
    <property type="nucleotide sequence ID" value="NZ_CP058909.1"/>
</dbReference>
<sequence>MTAEIPVDGDALRSDIERTAQFGAIDCEDGIGRTVLPGTPANGQARSYLVDRMVAAGLEVRVDAVGNVAGRWAPPSCDPDAAPVAAGSHLDSVPEGGIFDGPLGVYAALESVRAIAASDLALDRPVEVVSFTGEEGTRFADGVLGSSVAAGNRSVDDALALSDGEVTLETALDDIGFRGDGRFDASEWDAWLELHVEQSGTLERAGCPVGVVDSITGTTRCQVTIEGEADHAGTTPMADRTDALAAASELVLALESAATEIAAADSESAVATVGSLSVEPGATNVVPGRAELSVDIRDVDPASIERLADTLEATLSELRADRGVAVEYERPYDIPPRPMADRVYGALRDATCRLDVAARSLHSGAGHDTMEVADATDAGLLFARSRGGHSHSPLEHTDWRDCTLATRVLATALADLAGATDA</sequence>
<gene>
    <name evidence="3" type="ORF">HZS54_24040</name>
</gene>
<dbReference type="Proteomes" id="UP000509346">
    <property type="component" value="Chromosome"/>
</dbReference>
<keyword evidence="4" id="KW-1185">Reference proteome</keyword>
<dbReference type="NCBIfam" id="TIGR01879">
    <property type="entry name" value="hydantase"/>
    <property type="match status" value="1"/>
</dbReference>
<dbReference type="KEGG" id="hpel:HZS54_24040"/>
<dbReference type="PIRSF" id="PIRSF001235">
    <property type="entry name" value="Amidase_carbamoylase"/>
    <property type="match status" value="1"/>
</dbReference>
<dbReference type="CDD" id="cd03884">
    <property type="entry name" value="M20_bAS"/>
    <property type="match status" value="1"/>
</dbReference>
<dbReference type="InterPro" id="IPR010158">
    <property type="entry name" value="Amidase_Cbmase"/>
</dbReference>
<dbReference type="AlphaFoldDB" id="A0A7D5PA74"/>
<dbReference type="PANTHER" id="PTHR32494">
    <property type="entry name" value="ALLANTOATE DEIMINASE-RELATED"/>
    <property type="match status" value="1"/>
</dbReference>
<proteinExistence type="predicted"/>
<dbReference type="Pfam" id="PF01546">
    <property type="entry name" value="Peptidase_M20"/>
    <property type="match status" value="1"/>
</dbReference>
<dbReference type="GeneID" id="56085731"/>
<feature type="domain" description="Peptidase M20 dimerisation" evidence="2">
    <location>
        <begin position="217"/>
        <end position="317"/>
    </location>
</feature>
<evidence type="ECO:0000313" key="4">
    <source>
        <dbReference type="Proteomes" id="UP000509346"/>
    </source>
</evidence>
<dbReference type="GO" id="GO:0016813">
    <property type="term" value="F:hydrolase activity, acting on carbon-nitrogen (but not peptide) bonds, in linear amidines"/>
    <property type="evidence" value="ECO:0007669"/>
    <property type="project" value="InterPro"/>
</dbReference>
<evidence type="ECO:0000256" key="1">
    <source>
        <dbReference type="ARBA" id="ARBA00022801"/>
    </source>
</evidence>
<dbReference type="EMBL" id="CP058909">
    <property type="protein sequence ID" value="QLH84523.1"/>
    <property type="molecule type" value="Genomic_DNA"/>
</dbReference>
<protein>
    <submittedName>
        <fullName evidence="3">Zn-dependent hydrolase</fullName>
    </submittedName>
</protein>
<dbReference type="InterPro" id="IPR011650">
    <property type="entry name" value="Peptidase_M20_dimer"/>
</dbReference>
<evidence type="ECO:0000313" key="3">
    <source>
        <dbReference type="EMBL" id="QLH84523.1"/>
    </source>
</evidence>
<dbReference type="SUPFAM" id="SSF55031">
    <property type="entry name" value="Bacterial exopeptidase dimerisation domain"/>
    <property type="match status" value="1"/>
</dbReference>
<accession>A0A7D5PA74</accession>
<dbReference type="SUPFAM" id="SSF53187">
    <property type="entry name" value="Zn-dependent exopeptidases"/>
    <property type="match status" value="1"/>
</dbReference>
<dbReference type="InterPro" id="IPR036264">
    <property type="entry name" value="Bact_exopeptidase_dim_dom"/>
</dbReference>
<keyword evidence="1 3" id="KW-0378">Hydrolase</keyword>
<dbReference type="Gene3D" id="3.40.630.10">
    <property type="entry name" value="Zn peptidases"/>
    <property type="match status" value="1"/>
</dbReference>
<dbReference type="InterPro" id="IPR002933">
    <property type="entry name" value="Peptidase_M20"/>
</dbReference>
<dbReference type="Gene3D" id="3.30.70.360">
    <property type="match status" value="1"/>
</dbReference>
<name>A0A7D5PA74_9EURY</name>